<accession>A0ABU6TXH5</accession>
<gene>
    <name evidence="1" type="ORF">PIB30_099703</name>
</gene>
<feature type="non-terminal residue" evidence="1">
    <location>
        <position position="1"/>
    </location>
</feature>
<comment type="caution">
    <text evidence="1">The sequence shown here is derived from an EMBL/GenBank/DDBJ whole genome shotgun (WGS) entry which is preliminary data.</text>
</comment>
<dbReference type="EMBL" id="JASCZI010093319">
    <property type="protein sequence ID" value="MED6153224.1"/>
    <property type="molecule type" value="Genomic_DNA"/>
</dbReference>
<evidence type="ECO:0000313" key="2">
    <source>
        <dbReference type="Proteomes" id="UP001341840"/>
    </source>
</evidence>
<protein>
    <submittedName>
        <fullName evidence="1">Uncharacterized protein</fullName>
    </submittedName>
</protein>
<feature type="non-terminal residue" evidence="1">
    <location>
        <position position="74"/>
    </location>
</feature>
<evidence type="ECO:0000313" key="1">
    <source>
        <dbReference type="EMBL" id="MED6153224.1"/>
    </source>
</evidence>
<reference evidence="1 2" key="1">
    <citation type="journal article" date="2023" name="Plants (Basel)">
        <title>Bridging the Gap: Combining Genomics and Transcriptomics Approaches to Understand Stylosanthes scabra, an Orphan Legume from the Brazilian Caatinga.</title>
        <authorList>
            <person name="Ferreira-Neto J.R.C."/>
            <person name="da Silva M.D."/>
            <person name="Binneck E."/>
            <person name="de Melo N.F."/>
            <person name="da Silva R.H."/>
            <person name="de Melo A.L.T.M."/>
            <person name="Pandolfi V."/>
            <person name="Bustamante F.O."/>
            <person name="Brasileiro-Vidal A.C."/>
            <person name="Benko-Iseppon A.M."/>
        </authorList>
    </citation>
    <scope>NUCLEOTIDE SEQUENCE [LARGE SCALE GENOMIC DNA]</scope>
    <source>
        <tissue evidence="1">Leaves</tissue>
    </source>
</reference>
<name>A0ABU6TXH5_9FABA</name>
<sequence>SEQRLSKEEAGGCGCCCYCEKLKEGSCSFEDGDPLARSRAFSRIEAQTFELYEGQMKMKEGDRTMNHPLYPAKK</sequence>
<dbReference type="Proteomes" id="UP001341840">
    <property type="component" value="Unassembled WGS sequence"/>
</dbReference>
<organism evidence="1 2">
    <name type="scientific">Stylosanthes scabra</name>
    <dbReference type="NCBI Taxonomy" id="79078"/>
    <lineage>
        <taxon>Eukaryota</taxon>
        <taxon>Viridiplantae</taxon>
        <taxon>Streptophyta</taxon>
        <taxon>Embryophyta</taxon>
        <taxon>Tracheophyta</taxon>
        <taxon>Spermatophyta</taxon>
        <taxon>Magnoliopsida</taxon>
        <taxon>eudicotyledons</taxon>
        <taxon>Gunneridae</taxon>
        <taxon>Pentapetalae</taxon>
        <taxon>rosids</taxon>
        <taxon>fabids</taxon>
        <taxon>Fabales</taxon>
        <taxon>Fabaceae</taxon>
        <taxon>Papilionoideae</taxon>
        <taxon>50 kb inversion clade</taxon>
        <taxon>dalbergioids sensu lato</taxon>
        <taxon>Dalbergieae</taxon>
        <taxon>Pterocarpus clade</taxon>
        <taxon>Stylosanthes</taxon>
    </lineage>
</organism>
<keyword evidence="2" id="KW-1185">Reference proteome</keyword>
<proteinExistence type="predicted"/>